<keyword evidence="1" id="KW-0472">Membrane</keyword>
<dbReference type="KEGG" id="blau:DQQ01_01860"/>
<sequence length="221" mass="25474">MQYCSKCRVFIENPHERCPLCQGKLEGEAKEEEKLFPDLTEQKNRLFLGFRMFTFCCIALIVLGLAANVMFPMKIFWAGFLAAAVTCMWILTTVAFVKRRNLLKNTLWQMVLLCGVFVFWDFLTGYRGWSLEYGIPVVILAVFPVLTVMVKLMKLPAAYYMIYYLLTCAAGLLQLLFWAVGLIEMHRLCVLCGAVSALVFVGLWIFRGKYVVEEMRKKTHM</sequence>
<dbReference type="AlphaFoldDB" id="A0A2Z4U7S6"/>
<proteinExistence type="predicted"/>
<name>A0A2Z4U7S6_9FIRM</name>
<dbReference type="OrthoDB" id="2164897at2"/>
<keyword evidence="3" id="KW-1185">Reference proteome</keyword>
<dbReference type="InterPro" id="IPR046283">
    <property type="entry name" value="DUF6320"/>
</dbReference>
<evidence type="ECO:0000313" key="3">
    <source>
        <dbReference type="Proteomes" id="UP000250003"/>
    </source>
</evidence>
<dbReference type="RefSeq" id="WP_111917941.1">
    <property type="nucleotide sequence ID" value="NZ_CAUWHR010000003.1"/>
</dbReference>
<accession>A0A2Z4U7S6</accession>
<keyword evidence="1" id="KW-1133">Transmembrane helix</keyword>
<feature type="transmembrane region" description="Helical" evidence="1">
    <location>
        <begin position="133"/>
        <end position="150"/>
    </location>
</feature>
<feature type="transmembrane region" description="Helical" evidence="1">
    <location>
        <begin position="75"/>
        <end position="95"/>
    </location>
</feature>
<feature type="transmembrane region" description="Helical" evidence="1">
    <location>
        <begin position="107"/>
        <end position="127"/>
    </location>
</feature>
<feature type="transmembrane region" description="Helical" evidence="1">
    <location>
        <begin position="185"/>
        <end position="206"/>
    </location>
</feature>
<feature type="transmembrane region" description="Helical" evidence="1">
    <location>
        <begin position="157"/>
        <end position="179"/>
    </location>
</feature>
<evidence type="ECO:0008006" key="4">
    <source>
        <dbReference type="Google" id="ProtNLM"/>
    </source>
</evidence>
<keyword evidence="1" id="KW-0812">Transmembrane</keyword>
<organism evidence="2 3">
    <name type="scientific">Blautia argi</name>
    <dbReference type="NCBI Taxonomy" id="1912897"/>
    <lineage>
        <taxon>Bacteria</taxon>
        <taxon>Bacillati</taxon>
        <taxon>Bacillota</taxon>
        <taxon>Clostridia</taxon>
        <taxon>Lachnospirales</taxon>
        <taxon>Lachnospiraceae</taxon>
        <taxon>Blautia</taxon>
    </lineage>
</organism>
<dbReference type="Proteomes" id="UP000250003">
    <property type="component" value="Chromosome"/>
</dbReference>
<protein>
    <recommendedName>
        <fullName evidence="4">Zinc ribbon domain-containing protein</fullName>
    </recommendedName>
</protein>
<evidence type="ECO:0000256" key="1">
    <source>
        <dbReference type="SAM" id="Phobius"/>
    </source>
</evidence>
<dbReference type="Pfam" id="PF19845">
    <property type="entry name" value="DUF6320"/>
    <property type="match status" value="1"/>
</dbReference>
<dbReference type="EMBL" id="CP030280">
    <property type="protein sequence ID" value="AWY97105.1"/>
    <property type="molecule type" value="Genomic_DNA"/>
</dbReference>
<feature type="transmembrane region" description="Helical" evidence="1">
    <location>
        <begin position="48"/>
        <end position="69"/>
    </location>
</feature>
<evidence type="ECO:0000313" key="2">
    <source>
        <dbReference type="EMBL" id="AWY97105.1"/>
    </source>
</evidence>
<reference evidence="3" key="1">
    <citation type="submission" date="2018-06" db="EMBL/GenBank/DDBJ databases">
        <title>Description of Blautia argi sp. nov., a new anaerobic isolated from dog feces.</title>
        <authorList>
            <person name="Chang Y.-H."/>
            <person name="Paek J."/>
            <person name="Shin Y."/>
        </authorList>
    </citation>
    <scope>NUCLEOTIDE SEQUENCE [LARGE SCALE GENOMIC DNA]</scope>
    <source>
        <strain evidence="3">KCTC 15426</strain>
    </source>
</reference>
<gene>
    <name evidence="2" type="ORF">DQQ01_01860</name>
</gene>